<name>A0A1M2VFP7_TRAPU</name>
<keyword evidence="2" id="KW-1185">Reference proteome</keyword>
<comment type="caution">
    <text evidence="1">The sequence shown here is derived from an EMBL/GenBank/DDBJ whole genome shotgun (WGS) entry which is preliminary data.</text>
</comment>
<proteinExistence type="predicted"/>
<gene>
    <name evidence="1" type="ORF">TRAPUB_2707</name>
</gene>
<dbReference type="Proteomes" id="UP000184267">
    <property type="component" value="Unassembled WGS sequence"/>
</dbReference>
<protein>
    <submittedName>
        <fullName evidence="1">Uncharacterized protein</fullName>
    </submittedName>
</protein>
<accession>A0A1M2VFP7</accession>
<evidence type="ECO:0000313" key="2">
    <source>
        <dbReference type="Proteomes" id="UP000184267"/>
    </source>
</evidence>
<organism evidence="1 2">
    <name type="scientific">Trametes pubescens</name>
    <name type="common">White-rot fungus</name>
    <dbReference type="NCBI Taxonomy" id="154538"/>
    <lineage>
        <taxon>Eukaryota</taxon>
        <taxon>Fungi</taxon>
        <taxon>Dikarya</taxon>
        <taxon>Basidiomycota</taxon>
        <taxon>Agaricomycotina</taxon>
        <taxon>Agaricomycetes</taxon>
        <taxon>Polyporales</taxon>
        <taxon>Polyporaceae</taxon>
        <taxon>Trametes</taxon>
    </lineage>
</organism>
<dbReference type="AlphaFoldDB" id="A0A1M2VFP7"/>
<evidence type="ECO:0000313" key="1">
    <source>
        <dbReference type="EMBL" id="OJT06432.1"/>
    </source>
</evidence>
<reference evidence="1 2" key="1">
    <citation type="submission" date="2016-10" db="EMBL/GenBank/DDBJ databases">
        <title>Genome sequence of the basidiomycete white-rot fungus Trametes pubescens.</title>
        <authorList>
            <person name="Makela M.R."/>
            <person name="Granchi Z."/>
            <person name="Peng M."/>
            <person name="De Vries R.P."/>
            <person name="Grigoriev I."/>
            <person name="Riley R."/>
            <person name="Hilden K."/>
        </authorList>
    </citation>
    <scope>NUCLEOTIDE SEQUENCE [LARGE SCALE GENOMIC DNA]</scope>
    <source>
        <strain evidence="1 2">FBCC735</strain>
    </source>
</reference>
<sequence>MPGISSSSACTIEREHALQADGIDCTDYPFSYFLGETTLIEIIIGPAWPPVKKVFNATQYYTTEFAF</sequence>
<dbReference type="EMBL" id="MNAD01001309">
    <property type="protein sequence ID" value="OJT06432.1"/>
    <property type="molecule type" value="Genomic_DNA"/>
</dbReference>